<reference evidence="3" key="2">
    <citation type="submission" date="2023-05" db="EMBL/GenBank/DDBJ databases">
        <authorList>
            <consortium name="Lawrence Berkeley National Laboratory"/>
            <person name="Steindorff A."/>
            <person name="Hensen N."/>
            <person name="Bonometti L."/>
            <person name="Westerberg I."/>
            <person name="Brannstrom I.O."/>
            <person name="Guillou S."/>
            <person name="Cros-Aarteil S."/>
            <person name="Calhoun S."/>
            <person name="Haridas S."/>
            <person name="Kuo A."/>
            <person name="Mondo S."/>
            <person name="Pangilinan J."/>
            <person name="Riley R."/>
            <person name="Labutti K."/>
            <person name="Andreopoulos B."/>
            <person name="Lipzen A."/>
            <person name="Chen C."/>
            <person name="Yanf M."/>
            <person name="Daum C."/>
            <person name="Ng V."/>
            <person name="Clum A."/>
            <person name="Ohm R."/>
            <person name="Martin F."/>
            <person name="Silar P."/>
            <person name="Natvig D."/>
            <person name="Lalanne C."/>
            <person name="Gautier V."/>
            <person name="Ament-Velasquez S.L."/>
            <person name="Kruys A."/>
            <person name="Hutchinson M.I."/>
            <person name="Powell A.J."/>
            <person name="Barry K."/>
            <person name="Miller A.N."/>
            <person name="Grigoriev I.V."/>
            <person name="Debuchy R."/>
            <person name="Gladieux P."/>
            <person name="Thoren M.H."/>
            <person name="Johannesson H."/>
        </authorList>
    </citation>
    <scope>NUCLEOTIDE SEQUENCE</scope>
    <source>
        <strain evidence="3">CBS 538.74</strain>
    </source>
</reference>
<dbReference type="InterPro" id="IPR054289">
    <property type="entry name" value="DUF7025"/>
</dbReference>
<evidence type="ECO:0000259" key="2">
    <source>
        <dbReference type="SMART" id="SM00382"/>
    </source>
</evidence>
<feature type="compositionally biased region" description="Acidic residues" evidence="1">
    <location>
        <begin position="63"/>
        <end position="82"/>
    </location>
</feature>
<dbReference type="GO" id="GO:0005524">
    <property type="term" value="F:ATP binding"/>
    <property type="evidence" value="ECO:0007669"/>
    <property type="project" value="InterPro"/>
</dbReference>
<feature type="compositionally biased region" description="Acidic residues" evidence="1">
    <location>
        <begin position="39"/>
        <end position="55"/>
    </location>
</feature>
<keyword evidence="4" id="KW-1185">Reference proteome</keyword>
<dbReference type="GO" id="GO:0016887">
    <property type="term" value="F:ATP hydrolysis activity"/>
    <property type="evidence" value="ECO:0007669"/>
    <property type="project" value="InterPro"/>
</dbReference>
<reference evidence="3" key="1">
    <citation type="journal article" date="2023" name="Mol. Phylogenet. Evol.">
        <title>Genome-scale phylogeny and comparative genomics of the fungal order Sordariales.</title>
        <authorList>
            <person name="Hensen N."/>
            <person name="Bonometti L."/>
            <person name="Westerberg I."/>
            <person name="Brannstrom I.O."/>
            <person name="Guillou S."/>
            <person name="Cros-Aarteil S."/>
            <person name="Calhoun S."/>
            <person name="Haridas S."/>
            <person name="Kuo A."/>
            <person name="Mondo S."/>
            <person name="Pangilinan J."/>
            <person name="Riley R."/>
            <person name="LaButti K."/>
            <person name="Andreopoulos B."/>
            <person name="Lipzen A."/>
            <person name="Chen C."/>
            <person name="Yan M."/>
            <person name="Daum C."/>
            <person name="Ng V."/>
            <person name="Clum A."/>
            <person name="Steindorff A."/>
            <person name="Ohm R.A."/>
            <person name="Martin F."/>
            <person name="Silar P."/>
            <person name="Natvig D.O."/>
            <person name="Lalanne C."/>
            <person name="Gautier V."/>
            <person name="Ament-Velasquez S.L."/>
            <person name="Kruys A."/>
            <person name="Hutchinson M.I."/>
            <person name="Powell A.J."/>
            <person name="Barry K."/>
            <person name="Miller A.N."/>
            <person name="Grigoriev I.V."/>
            <person name="Debuchy R."/>
            <person name="Gladieux P."/>
            <person name="Hiltunen Thoren M."/>
            <person name="Johannesson H."/>
        </authorList>
    </citation>
    <scope>NUCLEOTIDE SEQUENCE</scope>
    <source>
        <strain evidence="3">CBS 538.74</strain>
    </source>
</reference>
<feature type="domain" description="AAA+ ATPase" evidence="2">
    <location>
        <begin position="520"/>
        <end position="647"/>
    </location>
</feature>
<dbReference type="InterPro" id="IPR003593">
    <property type="entry name" value="AAA+_ATPase"/>
</dbReference>
<dbReference type="InterPro" id="IPR003959">
    <property type="entry name" value="ATPase_AAA_core"/>
</dbReference>
<dbReference type="SMART" id="SM00382">
    <property type="entry name" value="AAA"/>
    <property type="match status" value="1"/>
</dbReference>
<name>A0AAN6ZUG2_9PEZI</name>
<dbReference type="CDD" id="cd19481">
    <property type="entry name" value="RecA-like_protease"/>
    <property type="match status" value="1"/>
</dbReference>
<dbReference type="PANTHER" id="PTHR46411:SF3">
    <property type="entry name" value="AAA+ ATPASE DOMAIN-CONTAINING PROTEIN"/>
    <property type="match status" value="1"/>
</dbReference>
<evidence type="ECO:0000313" key="3">
    <source>
        <dbReference type="EMBL" id="KAK4149361.1"/>
    </source>
</evidence>
<dbReference type="InterPro" id="IPR027417">
    <property type="entry name" value="P-loop_NTPase"/>
</dbReference>
<feature type="region of interest" description="Disordered" evidence="1">
    <location>
        <begin position="393"/>
        <end position="434"/>
    </location>
</feature>
<organism evidence="3 4">
    <name type="scientific">Chaetomidium leptoderma</name>
    <dbReference type="NCBI Taxonomy" id="669021"/>
    <lineage>
        <taxon>Eukaryota</taxon>
        <taxon>Fungi</taxon>
        <taxon>Dikarya</taxon>
        <taxon>Ascomycota</taxon>
        <taxon>Pezizomycotina</taxon>
        <taxon>Sordariomycetes</taxon>
        <taxon>Sordariomycetidae</taxon>
        <taxon>Sordariales</taxon>
        <taxon>Chaetomiaceae</taxon>
        <taxon>Chaetomidium</taxon>
    </lineage>
</organism>
<evidence type="ECO:0000256" key="1">
    <source>
        <dbReference type="SAM" id="MobiDB-lite"/>
    </source>
</evidence>
<dbReference type="Gene3D" id="3.40.50.300">
    <property type="entry name" value="P-loop containing nucleotide triphosphate hydrolases"/>
    <property type="match status" value="1"/>
</dbReference>
<accession>A0AAN6ZUG2</accession>
<sequence length="733" mass="83109">MAIITATPPDSETEVIVAVDETASVAADETFHDASEAEAAAEDVVVDENQPDGADETAPATTDEAEAEAEEEDGEVEDDEPEEVAETIQKLYRHDCEYNSCPPRWSKFDSNQDQQHELEAEVRNTQIVQRHTYCDDKSWTTASFTINCPHMRGFLSEALANYQDLDLDPENWTFTPESKPLVHRWDRLQTLHQELKDSSGHDEKKRAVDQLVDFLQPILAPSVDDLAATRSTGKIKYDMLWQIFSPEETVLIKLWGVDTLCRVVKYGTSESRHLWSIEVEYVDWDGERCGFERTEVEVPWYKGYTRVTSLPVYPLSFAANPDEIKRAMVARGRRFEQLRGYHFQTYNGTKVLMGEGWQEETMTGRVIIDTHAYYYSNNYVKPDLWVLDTDGSEDVAEPEEANSDSENENEECESDDGGQETTPETTPVANQTLPDKRVENLAKLSDGHCLLTTPWLIGFDLKRKKWGRFLIDKLEDIEWNDKAFDNLVLPGGEKELAWEFVESKANSDDAMDDFVREKGRGIIILMFGPPGVGKTYTAEAVAEKARVPLYMVSAGMLGTSPETVEAALTDALELCRLWNAMLLLDEADIFLGARLDDSLTRNELVAIFLTKLEYYQGILFLTTNRFSRIDHAFQSRVDLFLPYHDLDAHARKQVWQNFFDHLGRDKFDVSADDLDRLSTLPLNGREIKNLIKSAQLLSARSGGKVTAERLCMLADKRVAALKMLEDHNSKAVC</sequence>
<gene>
    <name evidence="3" type="ORF">C8A00DRAFT_47008</name>
</gene>
<dbReference type="Pfam" id="PF22942">
    <property type="entry name" value="DUF7025"/>
    <property type="match status" value="1"/>
</dbReference>
<dbReference type="Pfam" id="PF00004">
    <property type="entry name" value="AAA"/>
    <property type="match status" value="1"/>
</dbReference>
<feature type="compositionally biased region" description="Polar residues" evidence="1">
    <location>
        <begin position="419"/>
        <end position="433"/>
    </location>
</feature>
<comment type="caution">
    <text evidence="3">The sequence shown here is derived from an EMBL/GenBank/DDBJ whole genome shotgun (WGS) entry which is preliminary data.</text>
</comment>
<dbReference type="Proteomes" id="UP001302745">
    <property type="component" value="Unassembled WGS sequence"/>
</dbReference>
<feature type="compositionally biased region" description="Acidic residues" evidence="1">
    <location>
        <begin position="393"/>
        <end position="418"/>
    </location>
</feature>
<evidence type="ECO:0000313" key="4">
    <source>
        <dbReference type="Proteomes" id="UP001302745"/>
    </source>
</evidence>
<feature type="region of interest" description="Disordered" evidence="1">
    <location>
        <begin position="36"/>
        <end position="82"/>
    </location>
</feature>
<dbReference type="EMBL" id="MU857168">
    <property type="protein sequence ID" value="KAK4149361.1"/>
    <property type="molecule type" value="Genomic_DNA"/>
</dbReference>
<dbReference type="PANTHER" id="PTHR46411">
    <property type="entry name" value="FAMILY ATPASE, PUTATIVE-RELATED"/>
    <property type="match status" value="1"/>
</dbReference>
<keyword evidence="3" id="KW-0378">Hydrolase</keyword>
<proteinExistence type="predicted"/>
<protein>
    <submittedName>
        <fullName evidence="3">P-loop containing nucleoside triphosphate hydrolase protein</fullName>
    </submittedName>
</protein>
<dbReference type="AlphaFoldDB" id="A0AAN6ZUG2"/>
<dbReference type="SUPFAM" id="SSF52540">
    <property type="entry name" value="P-loop containing nucleoside triphosphate hydrolases"/>
    <property type="match status" value="1"/>
</dbReference>